<evidence type="ECO:0000256" key="1">
    <source>
        <dbReference type="SAM" id="MobiDB-lite"/>
    </source>
</evidence>
<dbReference type="AlphaFoldDB" id="R0KBM7"/>
<name>R0KBM7_ANAPL</name>
<evidence type="ECO:0000313" key="3">
    <source>
        <dbReference type="Proteomes" id="UP000296049"/>
    </source>
</evidence>
<dbReference type="EMBL" id="KB742497">
    <property type="protein sequence ID" value="EOB07761.1"/>
    <property type="molecule type" value="Genomic_DNA"/>
</dbReference>
<keyword evidence="3" id="KW-1185">Reference proteome</keyword>
<evidence type="ECO:0000313" key="2">
    <source>
        <dbReference type="EMBL" id="EOB07761.1"/>
    </source>
</evidence>
<feature type="region of interest" description="Disordered" evidence="1">
    <location>
        <begin position="154"/>
        <end position="177"/>
    </location>
</feature>
<reference evidence="3" key="1">
    <citation type="journal article" date="2013" name="Nat. Genet.">
        <title>The duck genome and transcriptome provide insight into an avian influenza virus reservoir species.</title>
        <authorList>
            <person name="Huang Y."/>
            <person name="Li Y."/>
            <person name="Burt D.W."/>
            <person name="Chen H."/>
            <person name="Zhang Y."/>
            <person name="Qian W."/>
            <person name="Kim H."/>
            <person name="Gan S."/>
            <person name="Zhao Y."/>
            <person name="Li J."/>
            <person name="Yi K."/>
            <person name="Feng H."/>
            <person name="Zhu P."/>
            <person name="Li B."/>
            <person name="Liu Q."/>
            <person name="Fairley S."/>
            <person name="Magor K.E."/>
            <person name="Du Z."/>
            <person name="Hu X."/>
            <person name="Goodman L."/>
            <person name="Tafer H."/>
            <person name="Vignal A."/>
            <person name="Lee T."/>
            <person name="Kim K.W."/>
            <person name="Sheng Z."/>
            <person name="An Y."/>
            <person name="Searle S."/>
            <person name="Herrero J."/>
            <person name="Groenen M.A."/>
            <person name="Crooijmans R.P."/>
            <person name="Faraut T."/>
            <person name="Cai Q."/>
            <person name="Webster R.G."/>
            <person name="Aldridge J.R."/>
            <person name="Warren W.C."/>
            <person name="Bartschat S."/>
            <person name="Kehr S."/>
            <person name="Marz M."/>
            <person name="Stadler P.F."/>
            <person name="Smith J."/>
            <person name="Kraus R.H."/>
            <person name="Zhao Y."/>
            <person name="Ren L."/>
            <person name="Fei J."/>
            <person name="Morisson M."/>
            <person name="Kaiser P."/>
            <person name="Griffin D.K."/>
            <person name="Rao M."/>
            <person name="Pitel F."/>
            <person name="Wang J."/>
            <person name="Li N."/>
        </authorList>
    </citation>
    <scope>NUCLEOTIDE SEQUENCE [LARGE SCALE GENOMIC DNA]</scope>
</reference>
<dbReference type="Proteomes" id="UP000296049">
    <property type="component" value="Unassembled WGS sequence"/>
</dbReference>
<protein>
    <submittedName>
        <fullName evidence="2">Uncharacterized protein</fullName>
    </submittedName>
</protein>
<accession>R0KBM7</accession>
<gene>
    <name evidence="2" type="ORF">Anapl_06729</name>
</gene>
<proteinExistence type="predicted"/>
<sequence length="291" mass="32175">MSTSIPFFKYTQKKLLLVLDVQGRREELGRGTTCHSARHTGDPRTSCHFRGLNSLLGESNCSTANAEGSDSVTMGRGQDSAGARLSVQAVASHQSGSAAHERTETAVMNWKLIIVEAKDVSLVDPSQGTNVSTLRHAHFAKCFSIIHAACQKHPSPHSREEVAAEEDDPRSKEKGREVYSHTHIYQEGSQSPLKTSPHFFHCHTESYNKWQKWALTDGRQEHSHTLPAVEPETCLSMQSFFASMLKLSPVHCQNIENVVTLCEGLLSLPLHHSDIEPQDCIDIQGKGQQVT</sequence>
<organism evidence="2 3">
    <name type="scientific">Anas platyrhynchos</name>
    <name type="common">Mallard</name>
    <name type="synonym">Anas boschas</name>
    <dbReference type="NCBI Taxonomy" id="8839"/>
    <lineage>
        <taxon>Eukaryota</taxon>
        <taxon>Metazoa</taxon>
        <taxon>Chordata</taxon>
        <taxon>Craniata</taxon>
        <taxon>Vertebrata</taxon>
        <taxon>Euteleostomi</taxon>
        <taxon>Archelosauria</taxon>
        <taxon>Archosauria</taxon>
        <taxon>Dinosauria</taxon>
        <taxon>Saurischia</taxon>
        <taxon>Theropoda</taxon>
        <taxon>Coelurosauria</taxon>
        <taxon>Aves</taxon>
        <taxon>Neognathae</taxon>
        <taxon>Galloanserae</taxon>
        <taxon>Anseriformes</taxon>
        <taxon>Anatidae</taxon>
        <taxon>Anatinae</taxon>
        <taxon>Anas</taxon>
    </lineage>
</organism>